<feature type="region of interest" description="Disordered" evidence="1">
    <location>
        <begin position="77"/>
        <end position="107"/>
    </location>
</feature>
<sequence>MECNPELVSAFLDGELEPVIRDAFIEHLLVCPECQILLAALGQLKGYMSGSCALDNPEDLTQRIMMTIHNGDTQAVVESGRGELPKTHSPKESFSETKPQAGLNRRR</sequence>
<dbReference type="OrthoDB" id="5526017at2"/>
<dbReference type="STRING" id="156889.Mmc1_1804"/>
<keyword evidence="4" id="KW-1185">Reference proteome</keyword>
<feature type="domain" description="Putative zinc-finger" evidence="2">
    <location>
        <begin position="6"/>
        <end position="35"/>
    </location>
</feature>
<feature type="compositionally biased region" description="Basic and acidic residues" evidence="1">
    <location>
        <begin position="80"/>
        <end position="95"/>
    </location>
</feature>
<dbReference type="Gene3D" id="1.10.10.1320">
    <property type="entry name" value="Anti-sigma factor, zinc-finger domain"/>
    <property type="match status" value="1"/>
</dbReference>
<evidence type="ECO:0000259" key="2">
    <source>
        <dbReference type="Pfam" id="PF13490"/>
    </source>
</evidence>
<organism evidence="3 4">
    <name type="scientific">Magnetococcus marinus (strain ATCC BAA-1437 / JCM 17883 / MC-1)</name>
    <dbReference type="NCBI Taxonomy" id="156889"/>
    <lineage>
        <taxon>Bacteria</taxon>
        <taxon>Pseudomonadati</taxon>
        <taxon>Pseudomonadota</taxon>
        <taxon>Magnetococcia</taxon>
        <taxon>Magnetococcales</taxon>
        <taxon>Magnetococcaceae</taxon>
        <taxon>Magnetococcus</taxon>
    </lineage>
</organism>
<reference evidence="3 4" key="2">
    <citation type="journal article" date="2012" name="Int. J. Syst. Evol. Microbiol.">
        <title>Magnetococcus marinus gen. nov., sp. nov., a marine, magnetotactic bacterium that represents a novel lineage (Magnetococcaceae fam. nov.; Magnetococcales ord. nov.) at the base of the Alphaproteobacteria.</title>
        <authorList>
            <person name="Bazylinski D.A."/>
            <person name="Williams T.J."/>
            <person name="Lefevre C.T."/>
            <person name="Berg R.J."/>
            <person name="Zhang C.L."/>
            <person name="Bowser S.S."/>
            <person name="Dean A.J."/>
            <person name="Beveridge T.J."/>
        </authorList>
    </citation>
    <scope>NUCLEOTIDE SEQUENCE [LARGE SCALE GENOMIC DNA]</scope>
    <source>
        <strain evidence="4">ATCC BAA-1437 / JCM 17883 / MC-1</strain>
    </source>
</reference>
<protein>
    <submittedName>
        <fullName evidence="3">Putative transmembrane anti-sigma factor</fullName>
    </submittedName>
</protein>
<dbReference type="EMBL" id="CP000471">
    <property type="protein sequence ID" value="ABK44312.1"/>
    <property type="molecule type" value="Genomic_DNA"/>
</dbReference>
<accession>A0L8L9</accession>
<dbReference type="Proteomes" id="UP000002586">
    <property type="component" value="Chromosome"/>
</dbReference>
<dbReference type="RefSeq" id="WP_011713456.1">
    <property type="nucleotide sequence ID" value="NC_008576.1"/>
</dbReference>
<dbReference type="KEGG" id="mgm:Mmc1_1804"/>
<evidence type="ECO:0000256" key="1">
    <source>
        <dbReference type="SAM" id="MobiDB-lite"/>
    </source>
</evidence>
<evidence type="ECO:0000313" key="3">
    <source>
        <dbReference type="EMBL" id="ABK44312.1"/>
    </source>
</evidence>
<keyword evidence="3" id="KW-0472">Membrane</keyword>
<keyword evidence="3" id="KW-0812">Transmembrane</keyword>
<dbReference type="InterPro" id="IPR027383">
    <property type="entry name" value="Znf_put"/>
</dbReference>
<gene>
    <name evidence="3" type="ordered locus">Mmc1_1804</name>
</gene>
<evidence type="ECO:0000313" key="4">
    <source>
        <dbReference type="Proteomes" id="UP000002586"/>
    </source>
</evidence>
<dbReference type="AlphaFoldDB" id="A0L8L9"/>
<name>A0L8L9_MAGMM</name>
<proteinExistence type="predicted"/>
<reference evidence="4" key="1">
    <citation type="journal article" date="2009" name="Appl. Environ. Microbiol.">
        <title>Complete genome sequence of the chemolithoautotrophic marine magnetotactic coccus strain MC-1.</title>
        <authorList>
            <person name="Schubbe S."/>
            <person name="Williams T.J."/>
            <person name="Xie G."/>
            <person name="Kiss H.E."/>
            <person name="Brettin T.S."/>
            <person name="Martinez D."/>
            <person name="Ross C.A."/>
            <person name="Schuler D."/>
            <person name="Cox B.L."/>
            <person name="Nealson K.H."/>
            <person name="Bazylinski D.A."/>
        </authorList>
    </citation>
    <scope>NUCLEOTIDE SEQUENCE [LARGE SCALE GENOMIC DNA]</scope>
    <source>
        <strain evidence="4">ATCC BAA-1437 / JCM 17883 / MC-1</strain>
    </source>
</reference>
<dbReference type="Pfam" id="PF13490">
    <property type="entry name" value="zf-HC2"/>
    <property type="match status" value="1"/>
</dbReference>
<dbReference type="HOGENOM" id="CLU_2206832_0_0_5"/>
<dbReference type="InterPro" id="IPR041916">
    <property type="entry name" value="Anti_sigma_zinc_sf"/>
</dbReference>